<dbReference type="AlphaFoldDB" id="A0A845QV36"/>
<dbReference type="Proteomes" id="UP000467132">
    <property type="component" value="Unassembled WGS sequence"/>
</dbReference>
<evidence type="ECO:0000313" key="2">
    <source>
        <dbReference type="Proteomes" id="UP000467132"/>
    </source>
</evidence>
<organism evidence="1 2">
    <name type="scientific">Senegalia massiliensis</name>
    <dbReference type="NCBI Taxonomy" id="1720316"/>
    <lineage>
        <taxon>Bacteria</taxon>
        <taxon>Bacillati</taxon>
        <taxon>Bacillota</taxon>
        <taxon>Clostridia</taxon>
        <taxon>Eubacteriales</taxon>
        <taxon>Clostridiaceae</taxon>
        <taxon>Senegalia</taxon>
    </lineage>
</organism>
<gene>
    <name evidence="1" type="ORF">D3Z33_03490</name>
</gene>
<sequence length="409" mass="47619">MTFEDENIKNIIYKYNAEDQKLEETFHIDGVIWEWKRANEEGIVYSNDGFDGLFYMKDKDKKKKISESQEWYNVSPDGKKIIVNGIPRNSNLESNERFIYYLENDKFKDANYIPDIDYVYSYLAASWSPDSIHIVSQIPGRDDIINVIDINKGIEKELKFGDSKLTLPTWSHDGKKLAFLIQSSKYDEYILNDLEMNYLLSDKIGIYNTDTKKLKVVDLEGKLTTSRIYWTQESGSIIIETAEIKELNDIINRNVKKIDGNVEHISILNEKKHTVLKDQIDISEDYPVHKITPLKLLENGLFLFMDIDKDVKNINIMDINKGKILSENIGYVYDISFNNNDIYIVTDEGIFVVDENLNISNLVNFKENYGENILNVDAKISPDYKKVSLYVQYDMNSEDKTFIEIKDLK</sequence>
<dbReference type="Pfam" id="PF07676">
    <property type="entry name" value="PD40"/>
    <property type="match status" value="1"/>
</dbReference>
<name>A0A845QV36_9CLOT</name>
<dbReference type="SUPFAM" id="SSF82171">
    <property type="entry name" value="DPP6 N-terminal domain-like"/>
    <property type="match status" value="1"/>
</dbReference>
<evidence type="ECO:0000313" key="1">
    <source>
        <dbReference type="EMBL" id="NBI05920.1"/>
    </source>
</evidence>
<dbReference type="InterPro" id="IPR011042">
    <property type="entry name" value="6-blade_b-propeller_TolB-like"/>
</dbReference>
<keyword evidence="2" id="KW-1185">Reference proteome</keyword>
<protein>
    <recommendedName>
        <fullName evidence="3">Dipeptidylpeptidase IV N-terminal domain-containing protein</fullName>
    </recommendedName>
</protein>
<dbReference type="Gene3D" id="2.120.10.30">
    <property type="entry name" value="TolB, C-terminal domain"/>
    <property type="match status" value="1"/>
</dbReference>
<accession>A0A845QV36</accession>
<proteinExistence type="predicted"/>
<dbReference type="InterPro" id="IPR011659">
    <property type="entry name" value="WD40"/>
</dbReference>
<reference evidence="1 2" key="1">
    <citation type="submission" date="2018-08" db="EMBL/GenBank/DDBJ databases">
        <title>Murine metabolic-syndrome-specific gut microbial biobank.</title>
        <authorList>
            <person name="Liu C."/>
        </authorList>
    </citation>
    <scope>NUCLEOTIDE SEQUENCE [LARGE SCALE GENOMIC DNA]</scope>
    <source>
        <strain evidence="1 2">583</strain>
    </source>
</reference>
<dbReference type="EMBL" id="QXXA01000004">
    <property type="protein sequence ID" value="NBI05920.1"/>
    <property type="molecule type" value="Genomic_DNA"/>
</dbReference>
<evidence type="ECO:0008006" key="3">
    <source>
        <dbReference type="Google" id="ProtNLM"/>
    </source>
</evidence>
<comment type="caution">
    <text evidence="1">The sequence shown here is derived from an EMBL/GenBank/DDBJ whole genome shotgun (WGS) entry which is preliminary data.</text>
</comment>